<sequence>MLTGLLAVLSAAAAAGLRVALPLLVIGLIRTEFWENIPFLSRFNPRVLLTILIVWSLFELFASKNLLGQRVLQVFSLIGSPIVGALISVAVAKAIGPSELPLWLLALLGGLLALTIKLVQIGWFFRLRGLPLWVTAIEDLLCIGLVFFAFRAPQQGGLIALFLLWLVIRSSTAWRKWYLRGRSK</sequence>
<evidence type="ECO:0000256" key="1">
    <source>
        <dbReference type="SAM" id="Phobius"/>
    </source>
</evidence>
<gene>
    <name evidence="3" type="ORF">V0288_05560</name>
</gene>
<keyword evidence="1" id="KW-0472">Membrane</keyword>
<comment type="caution">
    <text evidence="3">The sequence shown here is derived from an EMBL/GenBank/DDBJ whole genome shotgun (WGS) entry which is preliminary data.</text>
</comment>
<evidence type="ECO:0000313" key="4">
    <source>
        <dbReference type="Proteomes" id="UP001328733"/>
    </source>
</evidence>
<accession>A0AAW9QHU6</accession>
<dbReference type="RefSeq" id="WP_332864039.1">
    <property type="nucleotide sequence ID" value="NZ_JBAFSM010000008.1"/>
</dbReference>
<keyword evidence="1" id="KW-0812">Transmembrane</keyword>
<keyword evidence="4" id="KW-1185">Reference proteome</keyword>
<evidence type="ECO:0000313" key="3">
    <source>
        <dbReference type="EMBL" id="MEG3436580.1"/>
    </source>
</evidence>
<protein>
    <submittedName>
        <fullName evidence="3">DUF4126 domain-containing protein</fullName>
    </submittedName>
</protein>
<dbReference type="Proteomes" id="UP001328733">
    <property type="component" value="Unassembled WGS sequence"/>
</dbReference>
<feature type="transmembrane region" description="Helical" evidence="1">
    <location>
        <begin position="102"/>
        <end position="125"/>
    </location>
</feature>
<feature type="transmembrane region" description="Helical" evidence="1">
    <location>
        <begin position="132"/>
        <end position="150"/>
    </location>
</feature>
<keyword evidence="1" id="KW-1133">Transmembrane helix</keyword>
<feature type="domain" description="DUF4126" evidence="2">
    <location>
        <begin position="5"/>
        <end position="170"/>
    </location>
</feature>
<reference evidence="3 4" key="1">
    <citation type="submission" date="2024-01" db="EMBL/GenBank/DDBJ databases">
        <title>Genomic insights into the taxonomy and metabolism of the cyanobacterium Pannus brasiliensis CCIBt3594.</title>
        <authorList>
            <person name="Machado M."/>
            <person name="Botero N.B."/>
            <person name="Andreote A.P.D."/>
            <person name="Feitosa A.M.T."/>
            <person name="Popin R."/>
            <person name="Sivonen K."/>
            <person name="Fiore M.F."/>
        </authorList>
    </citation>
    <scope>NUCLEOTIDE SEQUENCE [LARGE SCALE GENOMIC DNA]</scope>
    <source>
        <strain evidence="3 4">CCIBt3594</strain>
    </source>
</reference>
<dbReference type="Pfam" id="PF13548">
    <property type="entry name" value="DUF4126"/>
    <property type="match status" value="1"/>
</dbReference>
<proteinExistence type="predicted"/>
<organism evidence="3 4">
    <name type="scientific">Pannus brasiliensis CCIBt3594</name>
    <dbReference type="NCBI Taxonomy" id="1427578"/>
    <lineage>
        <taxon>Bacteria</taxon>
        <taxon>Bacillati</taxon>
        <taxon>Cyanobacteriota</taxon>
        <taxon>Cyanophyceae</taxon>
        <taxon>Oscillatoriophycideae</taxon>
        <taxon>Chroococcales</taxon>
        <taxon>Microcystaceae</taxon>
        <taxon>Pannus</taxon>
    </lineage>
</organism>
<feature type="transmembrane region" description="Helical" evidence="1">
    <location>
        <begin position="43"/>
        <end position="62"/>
    </location>
</feature>
<feature type="transmembrane region" description="Helical" evidence="1">
    <location>
        <begin position="74"/>
        <end position="96"/>
    </location>
</feature>
<name>A0AAW9QHU6_9CHRO</name>
<evidence type="ECO:0000259" key="2">
    <source>
        <dbReference type="Pfam" id="PF13548"/>
    </source>
</evidence>
<dbReference type="InterPro" id="IPR025196">
    <property type="entry name" value="DUF4126"/>
</dbReference>
<dbReference type="AlphaFoldDB" id="A0AAW9QHU6"/>
<dbReference type="EMBL" id="JBAFSM010000008">
    <property type="protein sequence ID" value="MEG3436580.1"/>
    <property type="molecule type" value="Genomic_DNA"/>
</dbReference>
<feature type="transmembrane region" description="Helical" evidence="1">
    <location>
        <begin position="156"/>
        <end position="174"/>
    </location>
</feature>